<comment type="subcellular location">
    <subcellularLocation>
        <location evidence="1">Membrane</location>
        <topology evidence="1">Multi-pass membrane protein</topology>
    </subcellularLocation>
</comment>
<keyword evidence="3" id="KW-0050">Antiport</keyword>
<evidence type="ECO:0000313" key="12">
    <source>
        <dbReference type="EMBL" id="WUR14985.1"/>
    </source>
</evidence>
<organism evidence="12 13">
    <name type="scientific">[Empedobacter] haloabium</name>
    <dbReference type="NCBI Taxonomy" id="592317"/>
    <lineage>
        <taxon>Bacteria</taxon>
        <taxon>Pseudomonadati</taxon>
        <taxon>Pseudomonadota</taxon>
        <taxon>Betaproteobacteria</taxon>
        <taxon>Burkholderiales</taxon>
        <taxon>Oxalobacteraceae</taxon>
        <taxon>Telluria group</taxon>
        <taxon>Telluria group incertae sedis</taxon>
    </lineage>
</organism>
<evidence type="ECO:0000259" key="11">
    <source>
        <dbReference type="PROSITE" id="PS51201"/>
    </source>
</evidence>
<feature type="transmembrane region" description="Helical" evidence="10">
    <location>
        <begin position="159"/>
        <end position="178"/>
    </location>
</feature>
<evidence type="ECO:0000256" key="2">
    <source>
        <dbReference type="ARBA" id="ARBA00022448"/>
    </source>
</evidence>
<dbReference type="InterPro" id="IPR038770">
    <property type="entry name" value="Na+/solute_symporter_sf"/>
</dbReference>
<feature type="transmembrane region" description="Helical" evidence="10">
    <location>
        <begin position="190"/>
        <end position="210"/>
    </location>
</feature>
<evidence type="ECO:0000256" key="8">
    <source>
        <dbReference type="ARBA" id="ARBA00023065"/>
    </source>
</evidence>
<evidence type="ECO:0000256" key="3">
    <source>
        <dbReference type="ARBA" id="ARBA00022449"/>
    </source>
</evidence>
<proteinExistence type="predicted"/>
<evidence type="ECO:0000256" key="9">
    <source>
        <dbReference type="ARBA" id="ARBA00023136"/>
    </source>
</evidence>
<keyword evidence="5 10" id="KW-0812">Transmembrane</keyword>
<evidence type="ECO:0000256" key="4">
    <source>
        <dbReference type="ARBA" id="ARBA00022538"/>
    </source>
</evidence>
<keyword evidence="6" id="KW-0630">Potassium</keyword>
<feature type="transmembrane region" description="Helical" evidence="10">
    <location>
        <begin position="369"/>
        <end position="388"/>
    </location>
</feature>
<dbReference type="EMBL" id="CP136508">
    <property type="protein sequence ID" value="WUR14985.1"/>
    <property type="molecule type" value="Genomic_DNA"/>
</dbReference>
<feature type="domain" description="RCK N-terminal" evidence="11">
    <location>
        <begin position="417"/>
        <end position="534"/>
    </location>
</feature>
<dbReference type="PANTHER" id="PTHR46157:SF4">
    <property type="entry name" value="K(+) EFFLUX ANTIPORTER 3, CHLOROPLASTIC"/>
    <property type="match status" value="1"/>
</dbReference>
<feature type="transmembrane region" description="Helical" evidence="10">
    <location>
        <begin position="98"/>
        <end position="120"/>
    </location>
</feature>
<feature type="transmembrane region" description="Helical" evidence="10">
    <location>
        <begin position="31"/>
        <end position="49"/>
    </location>
</feature>
<dbReference type="Gene3D" id="3.40.50.720">
    <property type="entry name" value="NAD(P)-binding Rossmann-like Domain"/>
    <property type="match status" value="1"/>
</dbReference>
<keyword evidence="2" id="KW-0813">Transport</keyword>
<keyword evidence="8" id="KW-0406">Ion transport</keyword>
<protein>
    <submittedName>
        <fullName evidence="12">Cation:proton antiporter</fullName>
    </submittedName>
</protein>
<dbReference type="PANTHER" id="PTHR46157">
    <property type="entry name" value="K(+) EFFLUX ANTIPORTER 3, CHLOROPLASTIC"/>
    <property type="match status" value="1"/>
</dbReference>
<dbReference type="Pfam" id="PF00999">
    <property type="entry name" value="Na_H_Exchanger"/>
    <property type="match status" value="1"/>
</dbReference>
<sequence>MTIADLREVLLFLLLAGLAVPLMQRLRVNQMLGFLLLGLVFGPHGLGSWTAQAPWLADITFQDVEGVKHVAELGILFLMFMIGLELSPARVWSLRRDVFGTGVLQVGLTAAVVGAFALAFGNPPGTALTIGLTLAMSSTAVVMQLLSRGQGLASPLGQACFAILMLQDLAVVPILILVEGLGGNDTGALWSVLLLALAKAALTIAAVYLIGRRVARPMFAAFAVQRQPEVFVALILLLTLGIAAATAAAGLSMALGALLAGLLLADTEFQYEVEMIVEPFRGLLMGLFFMSVGMELDLRTVAEYPFWLPASVVGLLLIKAAVIALLLWRLGAGQAVQAGLLMGQGGEFAFIVLGYAVMAKLLPAGTGQFLLVVVSLSMLAAPGAAALGQRFAQWWENTRGGFTAASAGPGAGERPRAGHIVIGGYGRVGRLVADVLARHGIEHVAIERDHHLVAQGRRDTENVYSGDASMPHLLARLGIGECAAVVLTMDDPKAALEAVRALRRHYPALPVFARARDEKHARLLKGAGANEVISETVESGLQLARFALSSAGMPEGAAGFHIQVERAERIATAAAPLDGPPG</sequence>
<dbReference type="Proteomes" id="UP000321323">
    <property type="component" value="Chromosome"/>
</dbReference>
<dbReference type="Pfam" id="PF02254">
    <property type="entry name" value="TrkA_N"/>
    <property type="match status" value="1"/>
</dbReference>
<dbReference type="InterPro" id="IPR036291">
    <property type="entry name" value="NAD(P)-bd_dom_sf"/>
</dbReference>
<dbReference type="PROSITE" id="PS51201">
    <property type="entry name" value="RCK_N"/>
    <property type="match status" value="1"/>
</dbReference>
<name>A0ABZ1URP6_9BURK</name>
<feature type="transmembrane region" description="Helical" evidence="10">
    <location>
        <begin position="334"/>
        <end position="357"/>
    </location>
</feature>
<reference evidence="12 13" key="1">
    <citation type="journal article" date="2019" name="Int. J. Syst. Evol. Microbiol.">
        <title>The Draft Whole-Genome Sequence of the Antibiotic Producer Empedobacter haloabium ATCC 31962 Provides Indications for Its Taxonomic Reclassification.</title>
        <authorList>
            <person name="Miess H."/>
            <person name="Arlt P."/>
            <person name="Apel A.K."/>
            <person name="Weber T."/>
            <person name="Nieselt K."/>
            <person name="Hanssen F."/>
            <person name="Czemmel S."/>
            <person name="Nahnsen S."/>
            <person name="Gross H."/>
        </authorList>
    </citation>
    <scope>NUCLEOTIDE SEQUENCE [LARGE SCALE GENOMIC DNA]</scope>
    <source>
        <strain evidence="12 13">ATCC 31962</strain>
    </source>
</reference>
<dbReference type="Gene3D" id="1.20.1530.20">
    <property type="match status" value="1"/>
</dbReference>
<dbReference type="InterPro" id="IPR003148">
    <property type="entry name" value="RCK_N"/>
</dbReference>
<evidence type="ECO:0000256" key="1">
    <source>
        <dbReference type="ARBA" id="ARBA00004141"/>
    </source>
</evidence>
<gene>
    <name evidence="12" type="ORF">E7V67_007720</name>
</gene>
<feature type="transmembrane region" description="Helical" evidence="10">
    <location>
        <begin position="69"/>
        <end position="86"/>
    </location>
</feature>
<keyword evidence="4" id="KW-0633">Potassium transport</keyword>
<evidence type="ECO:0000313" key="13">
    <source>
        <dbReference type="Proteomes" id="UP000321323"/>
    </source>
</evidence>
<evidence type="ECO:0000256" key="7">
    <source>
        <dbReference type="ARBA" id="ARBA00022989"/>
    </source>
</evidence>
<feature type="transmembrane region" description="Helical" evidence="10">
    <location>
        <begin position="306"/>
        <end position="328"/>
    </location>
</feature>
<accession>A0ABZ1URP6</accession>
<keyword evidence="9 10" id="KW-0472">Membrane</keyword>
<evidence type="ECO:0000256" key="10">
    <source>
        <dbReference type="SAM" id="Phobius"/>
    </source>
</evidence>
<dbReference type="SUPFAM" id="SSF51735">
    <property type="entry name" value="NAD(P)-binding Rossmann-fold domains"/>
    <property type="match status" value="1"/>
</dbReference>
<evidence type="ECO:0000256" key="5">
    <source>
        <dbReference type="ARBA" id="ARBA00022692"/>
    </source>
</evidence>
<feature type="transmembrane region" description="Helical" evidence="10">
    <location>
        <begin position="126"/>
        <end position="147"/>
    </location>
</feature>
<evidence type="ECO:0000256" key="6">
    <source>
        <dbReference type="ARBA" id="ARBA00022958"/>
    </source>
</evidence>
<keyword evidence="13" id="KW-1185">Reference proteome</keyword>
<keyword evidence="7 10" id="KW-1133">Transmembrane helix</keyword>
<feature type="transmembrane region" description="Helical" evidence="10">
    <location>
        <begin position="231"/>
        <end position="264"/>
    </location>
</feature>
<dbReference type="InterPro" id="IPR006153">
    <property type="entry name" value="Cation/H_exchanger_TM"/>
</dbReference>